<feature type="non-terminal residue" evidence="1">
    <location>
        <position position="1"/>
    </location>
</feature>
<protein>
    <submittedName>
        <fullName evidence="1">Uncharacterized protein</fullName>
    </submittedName>
</protein>
<gene>
    <name evidence="1" type="ORF">BAURA86_04094</name>
</gene>
<name>A0A2H1L0J1_BREAU</name>
<organism evidence="1 2">
    <name type="scientific">Brevibacterium aurantiacum</name>
    <dbReference type="NCBI Taxonomy" id="273384"/>
    <lineage>
        <taxon>Bacteria</taxon>
        <taxon>Bacillati</taxon>
        <taxon>Actinomycetota</taxon>
        <taxon>Actinomycetes</taxon>
        <taxon>Micrococcales</taxon>
        <taxon>Brevibacteriaceae</taxon>
        <taxon>Brevibacterium</taxon>
    </lineage>
</organism>
<accession>A0A2H1L0J1</accession>
<dbReference type="AlphaFoldDB" id="A0A2H1L0J1"/>
<dbReference type="EMBL" id="FXZI01000069">
    <property type="protein sequence ID" value="SMY05458.1"/>
    <property type="molecule type" value="Genomic_DNA"/>
</dbReference>
<reference evidence="1 2" key="1">
    <citation type="submission" date="2017-03" db="EMBL/GenBank/DDBJ databases">
        <authorList>
            <person name="Afonso C.L."/>
            <person name="Miller P.J."/>
            <person name="Scott M.A."/>
            <person name="Spackman E."/>
            <person name="Goraichik I."/>
            <person name="Dimitrov K.M."/>
            <person name="Suarez D.L."/>
            <person name="Swayne D.E."/>
        </authorList>
    </citation>
    <scope>NUCLEOTIDE SEQUENCE [LARGE SCALE GENOMIC DNA]</scope>
    <source>
        <strain evidence="2">8(6)</strain>
    </source>
</reference>
<proteinExistence type="predicted"/>
<dbReference type="RefSeq" id="WP_180957566.1">
    <property type="nucleotide sequence ID" value="NZ_FXZI01000069.1"/>
</dbReference>
<evidence type="ECO:0000313" key="2">
    <source>
        <dbReference type="Proteomes" id="UP000234300"/>
    </source>
</evidence>
<dbReference type="Proteomes" id="UP000234300">
    <property type="component" value="Unassembled WGS sequence"/>
</dbReference>
<sequence length="70" mass="7291">PLSKAQSLGPLLVLGAHTRQDLTGLGVLRQAPLDGLPGTGWFVAEDQARPVRLFAPTGVEPDSADVSSRS</sequence>
<evidence type="ECO:0000313" key="1">
    <source>
        <dbReference type="EMBL" id="SMY05458.1"/>
    </source>
</evidence>